<comment type="caution">
    <text evidence="1">The sequence shown here is derived from an EMBL/GenBank/DDBJ whole genome shotgun (WGS) entry which is preliminary data.</text>
</comment>
<evidence type="ECO:0000313" key="1">
    <source>
        <dbReference type="EMBL" id="OOE41389.1"/>
    </source>
</evidence>
<accession>A0AB36K1K3</accession>
<evidence type="ECO:0000313" key="2">
    <source>
        <dbReference type="Proteomes" id="UP000188726"/>
    </source>
</evidence>
<sequence>MTDETEKKPEYDRVTNFPKLMQDIDGGVVANVLGLALSNVGRAVAAADKQGEVTIKLKLKPGGSSDNSFLDVIAGITVDEPKLNFGKKKEDFQYRSIAYVGKGGKLTYDRPKEDVNGQMAFDEPRKLKEVR</sequence>
<proteinExistence type="predicted"/>
<organism evidence="1 2">
    <name type="scientific">Salinivibrio kushneri</name>
    <dbReference type="NCBI Taxonomy" id="1908198"/>
    <lineage>
        <taxon>Bacteria</taxon>
        <taxon>Pseudomonadati</taxon>
        <taxon>Pseudomonadota</taxon>
        <taxon>Gammaproteobacteria</taxon>
        <taxon>Vibrionales</taxon>
        <taxon>Vibrionaceae</taxon>
        <taxon>Salinivibrio</taxon>
    </lineage>
</organism>
<dbReference type="EMBL" id="MUEO01000060">
    <property type="protein sequence ID" value="OOE41389.1"/>
    <property type="molecule type" value="Genomic_DNA"/>
</dbReference>
<dbReference type="AlphaFoldDB" id="A0AB36K1K3"/>
<name>A0AB36K1K3_9GAMM</name>
<gene>
    <name evidence="1" type="ORF">BZG09_15715</name>
</gene>
<dbReference type="RefSeq" id="WP_077459551.1">
    <property type="nucleotide sequence ID" value="NZ_MUEO01000060.1"/>
</dbReference>
<dbReference type="Proteomes" id="UP000188726">
    <property type="component" value="Unassembled WGS sequence"/>
</dbReference>
<reference evidence="1 2" key="1">
    <citation type="journal article" date="2017" name="Genome Announc.">
        <title>Draft Genome Sequences of Salinivibrio proteolyticus, Salinivibrio sharmensis, Salinivibrio siamensis, Salinivibrio costicola subsp. alcaliphilus, Salinivibrio costicola subsp. vallismortis, and 29 New Isolates Belonging to the Genus Salinivibrio.</title>
        <authorList>
            <person name="Lopez-Hermoso C."/>
            <person name="de la Haba R.R."/>
            <person name="Sanchez-Porro C."/>
            <person name="Bayliss S.C."/>
            <person name="Feil E.J."/>
            <person name="Ventosa A."/>
        </authorList>
    </citation>
    <scope>NUCLEOTIDE SEQUENCE [LARGE SCALE GENOMIC DNA]</scope>
    <source>
        <strain evidence="1 2">IC202</strain>
    </source>
</reference>
<protein>
    <submittedName>
        <fullName evidence="1">Uncharacterized protein</fullName>
    </submittedName>
</protein>